<comment type="caution">
    <text evidence="1">The sequence shown here is derived from an EMBL/GenBank/DDBJ whole genome shotgun (WGS) entry which is preliminary data.</text>
</comment>
<evidence type="ECO:0000313" key="1">
    <source>
        <dbReference type="EMBL" id="GAA3011814.1"/>
    </source>
</evidence>
<name>A0ABP6KI90_9ACTN</name>
<accession>A0ABP6KI90</accession>
<dbReference type="InterPro" id="IPR021295">
    <property type="entry name" value="DUF2867"/>
</dbReference>
<protein>
    <submittedName>
        <fullName evidence="1">DUF2867 domain-containing protein</fullName>
    </submittedName>
</protein>
<dbReference type="RefSeq" id="WP_344896850.1">
    <property type="nucleotide sequence ID" value="NZ_BAAAWD010000010.1"/>
</dbReference>
<dbReference type="EMBL" id="BAAAWD010000010">
    <property type="protein sequence ID" value="GAA3011814.1"/>
    <property type="molecule type" value="Genomic_DNA"/>
</dbReference>
<gene>
    <name evidence="1" type="ORF">GCM10017559_38300</name>
</gene>
<proteinExistence type="predicted"/>
<sequence length="161" mass="17699">MPITKRARAHPAVASPTTLLTASGIRGDWTDRQRQPVSAHACTDPAEWARRLFHDPPAWVTAALSVRDRAVRLLGLRTTSQESFPVLARDEKEVLVGVDDRHLDFRAAVRCDDGAVDVITFVQVHNTLGRLYLGPVRLVHPPLVRGLLRRAAGHLDPSPGS</sequence>
<keyword evidence="2" id="KW-1185">Reference proteome</keyword>
<dbReference type="Proteomes" id="UP001499930">
    <property type="component" value="Unassembled WGS sequence"/>
</dbReference>
<dbReference type="Pfam" id="PF11066">
    <property type="entry name" value="DUF2867"/>
    <property type="match status" value="1"/>
</dbReference>
<organism evidence="1 2">
    <name type="scientific">Streptosporangium longisporum</name>
    <dbReference type="NCBI Taxonomy" id="46187"/>
    <lineage>
        <taxon>Bacteria</taxon>
        <taxon>Bacillati</taxon>
        <taxon>Actinomycetota</taxon>
        <taxon>Actinomycetes</taxon>
        <taxon>Streptosporangiales</taxon>
        <taxon>Streptosporangiaceae</taxon>
        <taxon>Streptosporangium</taxon>
    </lineage>
</organism>
<evidence type="ECO:0000313" key="2">
    <source>
        <dbReference type="Proteomes" id="UP001499930"/>
    </source>
</evidence>
<reference evidence="2" key="1">
    <citation type="journal article" date="2019" name="Int. J. Syst. Evol. Microbiol.">
        <title>The Global Catalogue of Microorganisms (GCM) 10K type strain sequencing project: providing services to taxonomists for standard genome sequencing and annotation.</title>
        <authorList>
            <consortium name="The Broad Institute Genomics Platform"/>
            <consortium name="The Broad Institute Genome Sequencing Center for Infectious Disease"/>
            <person name="Wu L."/>
            <person name="Ma J."/>
        </authorList>
    </citation>
    <scope>NUCLEOTIDE SEQUENCE [LARGE SCALE GENOMIC DNA]</scope>
    <source>
        <strain evidence="2">JCM 3106</strain>
    </source>
</reference>